<feature type="compositionally biased region" description="Polar residues" evidence="1">
    <location>
        <begin position="13"/>
        <end position="26"/>
    </location>
</feature>
<evidence type="ECO:0000313" key="2">
    <source>
        <dbReference type="EMBL" id="RYO82844.1"/>
    </source>
</evidence>
<feature type="region of interest" description="Disordered" evidence="1">
    <location>
        <begin position="1"/>
        <end position="26"/>
    </location>
</feature>
<name>A0ABY0H313_9PEZI</name>
<proteinExistence type="predicted"/>
<comment type="caution">
    <text evidence="2">The sequence shown here is derived from an EMBL/GenBank/DDBJ whole genome shotgun (WGS) entry which is preliminary data.</text>
</comment>
<dbReference type="Proteomes" id="UP000294003">
    <property type="component" value="Unassembled WGS sequence"/>
</dbReference>
<accession>A0ABY0H313</accession>
<organism evidence="2 3">
    <name type="scientific">Monosporascus cannonballus</name>
    <dbReference type="NCBI Taxonomy" id="155416"/>
    <lineage>
        <taxon>Eukaryota</taxon>
        <taxon>Fungi</taxon>
        <taxon>Dikarya</taxon>
        <taxon>Ascomycota</taxon>
        <taxon>Pezizomycotina</taxon>
        <taxon>Sordariomycetes</taxon>
        <taxon>Xylariomycetidae</taxon>
        <taxon>Xylariales</taxon>
        <taxon>Xylariales incertae sedis</taxon>
        <taxon>Monosporascus</taxon>
    </lineage>
</organism>
<reference evidence="2 3" key="1">
    <citation type="submission" date="2018-06" db="EMBL/GenBank/DDBJ databases">
        <title>Complete Genomes of Monosporascus.</title>
        <authorList>
            <person name="Robinson A.J."/>
            <person name="Natvig D.O."/>
        </authorList>
    </citation>
    <scope>NUCLEOTIDE SEQUENCE [LARGE SCALE GENOMIC DNA]</scope>
    <source>
        <strain evidence="2 3">CBS 609.92</strain>
    </source>
</reference>
<dbReference type="EMBL" id="QJNS01000203">
    <property type="protein sequence ID" value="RYO82844.1"/>
    <property type="molecule type" value="Genomic_DNA"/>
</dbReference>
<evidence type="ECO:0000256" key="1">
    <source>
        <dbReference type="SAM" id="MobiDB-lite"/>
    </source>
</evidence>
<evidence type="ECO:0000313" key="3">
    <source>
        <dbReference type="Proteomes" id="UP000294003"/>
    </source>
</evidence>
<keyword evidence="3" id="KW-1185">Reference proteome</keyword>
<protein>
    <submittedName>
        <fullName evidence="2">Uncharacterized protein</fullName>
    </submittedName>
</protein>
<gene>
    <name evidence="2" type="ORF">DL762_006411</name>
</gene>
<sequence length="78" mass="8462">MASSPKEAICTAETENPGTSSEIADVSSMTCEPEIFSKEARCSGSSRGKPDLRQRCLHLTSHDKKLDMLGIGSQFDEK</sequence>